<dbReference type="InterPro" id="IPR017930">
    <property type="entry name" value="Myb_dom"/>
</dbReference>
<dbReference type="Pfam" id="PF00249">
    <property type="entry name" value="Myb_DNA-binding"/>
    <property type="match status" value="1"/>
</dbReference>
<evidence type="ECO:0000256" key="6">
    <source>
        <dbReference type="ARBA" id="ARBA00023242"/>
    </source>
</evidence>
<dbReference type="GO" id="GO:0005634">
    <property type="term" value="C:nucleus"/>
    <property type="evidence" value="ECO:0007669"/>
    <property type="project" value="UniProtKB-SubCell"/>
</dbReference>
<feature type="region of interest" description="Disordered" evidence="7">
    <location>
        <begin position="406"/>
        <end position="490"/>
    </location>
</feature>
<evidence type="ECO:0000256" key="4">
    <source>
        <dbReference type="ARBA" id="ARBA00023054"/>
    </source>
</evidence>
<dbReference type="InterPro" id="IPR001005">
    <property type="entry name" value="SANT/Myb"/>
</dbReference>
<dbReference type="GO" id="GO:0010597">
    <property type="term" value="P:green leaf volatile biosynthetic process"/>
    <property type="evidence" value="ECO:0007669"/>
    <property type="project" value="UniProtKB-ARBA"/>
</dbReference>
<dbReference type="GO" id="GO:0003700">
    <property type="term" value="F:DNA-binding transcription factor activity"/>
    <property type="evidence" value="ECO:0007669"/>
    <property type="project" value="InterPro"/>
</dbReference>
<feature type="compositionally biased region" description="Polar residues" evidence="7">
    <location>
        <begin position="10"/>
        <end position="19"/>
    </location>
</feature>
<dbReference type="Pfam" id="PF14379">
    <property type="entry name" value="Myb_CC_LHEQLE"/>
    <property type="match status" value="1"/>
</dbReference>
<dbReference type="GO" id="GO:0000976">
    <property type="term" value="F:transcription cis-regulatory region binding"/>
    <property type="evidence" value="ECO:0007669"/>
    <property type="project" value="UniProtKB-ARBA"/>
</dbReference>
<dbReference type="Proteomes" id="UP001234989">
    <property type="component" value="Chromosome 5"/>
</dbReference>
<feature type="compositionally biased region" description="Basic and acidic residues" evidence="7">
    <location>
        <begin position="406"/>
        <end position="419"/>
    </location>
</feature>
<comment type="similarity">
    <text evidence="2">Belongs to the MYB-CC family.</text>
</comment>
<dbReference type="InterPro" id="IPR025756">
    <property type="entry name" value="Myb_CC_LHEQLE"/>
</dbReference>
<feature type="region of interest" description="Disordered" evidence="7">
    <location>
        <begin position="1"/>
        <end position="20"/>
    </location>
</feature>
<keyword evidence="4" id="KW-0175">Coiled coil</keyword>
<keyword evidence="3" id="KW-0805">Transcription regulation</keyword>
<organism evidence="9 10">
    <name type="scientific">Solanum verrucosum</name>
    <dbReference type="NCBI Taxonomy" id="315347"/>
    <lineage>
        <taxon>Eukaryota</taxon>
        <taxon>Viridiplantae</taxon>
        <taxon>Streptophyta</taxon>
        <taxon>Embryophyta</taxon>
        <taxon>Tracheophyta</taxon>
        <taxon>Spermatophyta</taxon>
        <taxon>Magnoliopsida</taxon>
        <taxon>eudicotyledons</taxon>
        <taxon>Gunneridae</taxon>
        <taxon>Pentapetalae</taxon>
        <taxon>asterids</taxon>
        <taxon>lamiids</taxon>
        <taxon>Solanales</taxon>
        <taxon>Solanaceae</taxon>
        <taxon>Solanoideae</taxon>
        <taxon>Solaneae</taxon>
        <taxon>Solanum</taxon>
    </lineage>
</organism>
<dbReference type="InterPro" id="IPR046955">
    <property type="entry name" value="PHR1-like"/>
</dbReference>
<keyword evidence="6" id="KW-0539">Nucleus</keyword>
<evidence type="ECO:0000256" key="1">
    <source>
        <dbReference type="ARBA" id="ARBA00004123"/>
    </source>
</evidence>
<dbReference type="InterPro" id="IPR006447">
    <property type="entry name" value="Myb_dom_plants"/>
</dbReference>
<proteinExistence type="inferred from homology"/>
<protein>
    <recommendedName>
        <fullName evidence="8">HTH myb-type domain-containing protein</fullName>
    </recommendedName>
</protein>
<dbReference type="PROSITE" id="PS51294">
    <property type="entry name" value="HTH_MYB"/>
    <property type="match status" value="1"/>
</dbReference>
<dbReference type="EMBL" id="CP133616">
    <property type="protein sequence ID" value="WMV31670.1"/>
    <property type="molecule type" value="Genomic_DNA"/>
</dbReference>
<gene>
    <name evidence="9" type="ORF">MTR67_025055</name>
</gene>
<keyword evidence="5" id="KW-0804">Transcription</keyword>
<dbReference type="SUPFAM" id="SSF46689">
    <property type="entry name" value="Homeodomain-like"/>
    <property type="match status" value="1"/>
</dbReference>
<feature type="compositionally biased region" description="Basic and acidic residues" evidence="7">
    <location>
        <begin position="479"/>
        <end position="490"/>
    </location>
</feature>
<reference evidence="9" key="1">
    <citation type="submission" date="2023-08" db="EMBL/GenBank/DDBJ databases">
        <title>A de novo genome assembly of Solanum verrucosum Schlechtendal, a Mexican diploid species geographically isolated from the other diploid A-genome species in potato relatives.</title>
        <authorList>
            <person name="Hosaka K."/>
        </authorList>
    </citation>
    <scope>NUCLEOTIDE SEQUENCE</scope>
    <source>
        <tissue evidence="9">Young leaves</tissue>
    </source>
</reference>
<evidence type="ECO:0000313" key="9">
    <source>
        <dbReference type="EMBL" id="WMV31670.1"/>
    </source>
</evidence>
<dbReference type="FunFam" id="1.10.10.60:FF:000002">
    <property type="entry name" value="Myb family transcription factor"/>
    <property type="match status" value="1"/>
</dbReference>
<dbReference type="InterPro" id="IPR009057">
    <property type="entry name" value="Homeodomain-like_sf"/>
</dbReference>
<feature type="compositionally biased region" description="Basic and acidic residues" evidence="7">
    <location>
        <begin position="455"/>
        <end position="470"/>
    </location>
</feature>
<dbReference type="Gene3D" id="1.10.10.60">
    <property type="entry name" value="Homeodomain-like"/>
    <property type="match status" value="1"/>
</dbReference>
<accession>A0AAF0QZI1</accession>
<evidence type="ECO:0000313" key="10">
    <source>
        <dbReference type="Proteomes" id="UP001234989"/>
    </source>
</evidence>
<feature type="domain" description="HTH myb-type" evidence="8">
    <location>
        <begin position="270"/>
        <end position="328"/>
    </location>
</feature>
<dbReference type="PANTHER" id="PTHR31499:SF80">
    <property type="entry name" value="HTH MYB-TYPE DOMAIN-CONTAINING PROTEIN"/>
    <property type="match status" value="1"/>
</dbReference>
<evidence type="ECO:0000256" key="2">
    <source>
        <dbReference type="ARBA" id="ARBA00006783"/>
    </source>
</evidence>
<dbReference type="NCBIfam" id="TIGR01557">
    <property type="entry name" value="myb_SHAQKYF"/>
    <property type="match status" value="1"/>
</dbReference>
<evidence type="ECO:0000259" key="8">
    <source>
        <dbReference type="PROSITE" id="PS51294"/>
    </source>
</evidence>
<evidence type="ECO:0000256" key="3">
    <source>
        <dbReference type="ARBA" id="ARBA00023015"/>
    </source>
</evidence>
<dbReference type="PANTHER" id="PTHR31499">
    <property type="entry name" value="MYB FAMILY TRANSCRIPTION FACTOR PHL11"/>
    <property type="match status" value="1"/>
</dbReference>
<keyword evidence="10" id="KW-1185">Reference proteome</keyword>
<name>A0AAF0QZI1_SOLVR</name>
<evidence type="ECO:0000256" key="7">
    <source>
        <dbReference type="SAM" id="MobiDB-lite"/>
    </source>
</evidence>
<feature type="compositionally biased region" description="Polar residues" evidence="7">
    <location>
        <begin position="420"/>
        <end position="434"/>
    </location>
</feature>
<evidence type="ECO:0000256" key="5">
    <source>
        <dbReference type="ARBA" id="ARBA00023163"/>
    </source>
</evidence>
<dbReference type="AlphaFoldDB" id="A0AAF0QZI1"/>
<sequence>MNMHRALGIQRSSETQHSNMGVCGAMSTSLSILPSFEEKYLKVPDSLHVLTEKEQTTNLISSRAIPSASKSGTVGHLLSSTSGPHKDFHFSPTPSQESRQHNYPFISSEASAATCQSSLSNIHSTSLDNYPMENSNNSWGEDAYHDCINFSMNVPVQNDQVESLAVVMTSDDQVKRSDWQDWSDQLINDDDVLDSSWSDILVDINPPDTKVRFRNLIANVSFVGVFLGESEVHACQSDTLPPPPPLPAAAAALSGQSCLVGSPSSTAALTKPRMRWTPELHEVFVEAISKLGGSEKATPKGVLKLMNVEGLTIYHVKSHLQKYRTARYKPEPSEGIPEKKTTNVTEMPSLDLKTTMGITEALRMQMEVQKQLHEQLEIQRKLQLRIEEQGKYLEMMFEKTKDIGKDLKVSSSSRTDEHPSPSNKTKHTSPNNRSEALEKDPVSLNDRSNSGGNSPDKKAREDHESDDRDMCCSPPSKRAKTEETSGFHES</sequence>
<comment type="subcellular location">
    <subcellularLocation>
        <location evidence="1">Nucleus</location>
    </subcellularLocation>
</comment>